<accession>M7V426</accession>
<dbReference type="HOGENOM" id="CLU_959736_0_0_1"/>
<protein>
    <submittedName>
        <fullName evidence="2">Uncharacterized protein</fullName>
    </submittedName>
</protein>
<feature type="region of interest" description="Disordered" evidence="1">
    <location>
        <begin position="138"/>
        <end position="161"/>
    </location>
</feature>
<dbReference type="AlphaFoldDB" id="M7V426"/>
<name>M7V426_BOTF1</name>
<sequence>MTKKLGLQAFLRREVMKTKLQVPTENESPRFTKEASMLSAQPKIYEEPEENTFRNVSDDKQEDCKAPLERLRHSSTPFAVRYEIKPKSELRIRIEELRKQLLAIIDTSFKNSHERAISAKERDRLLRSIECLEAQEKREKDNALRATGNLPEPISESERRQRQKELELVKNALAGKEKVKSPIKRPFRPLDDDPDGETRKALGLPLRRRKLKKTGKWANELRYAVPELRYKDYGVEVLKEILMCGADEEQEVWLGKWFSRLDAKITTSSEVRGSAKEKST</sequence>
<proteinExistence type="predicted"/>
<reference evidence="3" key="1">
    <citation type="journal article" date="2013" name="Genome Announc.">
        <title>Draft genome sequence of Botrytis cinerea BcDW1, inoculum for noble rot of grape berries.</title>
        <authorList>
            <person name="Blanco-Ulate B."/>
            <person name="Allen G."/>
            <person name="Powell A.L."/>
            <person name="Cantu D."/>
        </authorList>
    </citation>
    <scope>NUCLEOTIDE SEQUENCE [LARGE SCALE GENOMIC DNA]</scope>
    <source>
        <strain evidence="3">BcDW1</strain>
    </source>
</reference>
<feature type="region of interest" description="Disordered" evidence="1">
    <location>
        <begin position="21"/>
        <end position="42"/>
    </location>
</feature>
<organism evidence="2 3">
    <name type="scientific">Botryotinia fuckeliana (strain BcDW1)</name>
    <name type="common">Noble rot fungus</name>
    <name type="synonym">Botrytis cinerea</name>
    <dbReference type="NCBI Taxonomy" id="1290391"/>
    <lineage>
        <taxon>Eukaryota</taxon>
        <taxon>Fungi</taxon>
        <taxon>Dikarya</taxon>
        <taxon>Ascomycota</taxon>
        <taxon>Pezizomycotina</taxon>
        <taxon>Leotiomycetes</taxon>
        <taxon>Helotiales</taxon>
        <taxon>Sclerotiniaceae</taxon>
        <taxon>Botrytis</taxon>
    </lineage>
</organism>
<gene>
    <name evidence="2" type="ORF">BcDW1_320</name>
</gene>
<evidence type="ECO:0000313" key="3">
    <source>
        <dbReference type="Proteomes" id="UP000012045"/>
    </source>
</evidence>
<evidence type="ECO:0000256" key="1">
    <source>
        <dbReference type="SAM" id="MobiDB-lite"/>
    </source>
</evidence>
<dbReference type="EMBL" id="KB707680">
    <property type="protein sequence ID" value="EMR91007.1"/>
    <property type="molecule type" value="Genomic_DNA"/>
</dbReference>
<dbReference type="OrthoDB" id="3507418at2759"/>
<dbReference type="Proteomes" id="UP000012045">
    <property type="component" value="Unassembled WGS sequence"/>
</dbReference>
<evidence type="ECO:0000313" key="2">
    <source>
        <dbReference type="EMBL" id="EMR91007.1"/>
    </source>
</evidence>